<gene>
    <name evidence="1" type="ORF">FGO68_gene7814</name>
</gene>
<reference evidence="1" key="1">
    <citation type="submission" date="2019-06" db="EMBL/GenBank/DDBJ databases">
        <authorList>
            <person name="Zheng W."/>
        </authorList>
    </citation>
    <scope>NUCLEOTIDE SEQUENCE</scope>
    <source>
        <strain evidence="1">QDHG01</strain>
    </source>
</reference>
<evidence type="ECO:0000313" key="2">
    <source>
        <dbReference type="Proteomes" id="UP000785679"/>
    </source>
</evidence>
<comment type="caution">
    <text evidence="1">The sequence shown here is derived from an EMBL/GenBank/DDBJ whole genome shotgun (WGS) entry which is preliminary data.</text>
</comment>
<sequence>MKHILLRVANLGINYGPCLIYQHLGNIKVTHLYCQMQQVLVSFWRKKGIHINLKQPQLFSELITATPIIDNLRKIHEWVN</sequence>
<dbReference type="EMBL" id="RRYP01002940">
    <property type="protein sequence ID" value="TNV84279.1"/>
    <property type="molecule type" value="Genomic_DNA"/>
</dbReference>
<evidence type="ECO:0000313" key="1">
    <source>
        <dbReference type="EMBL" id="TNV84279.1"/>
    </source>
</evidence>
<dbReference type="Proteomes" id="UP000785679">
    <property type="component" value="Unassembled WGS sequence"/>
</dbReference>
<dbReference type="AlphaFoldDB" id="A0A8J8P1W7"/>
<organism evidence="1 2">
    <name type="scientific">Halteria grandinella</name>
    <dbReference type="NCBI Taxonomy" id="5974"/>
    <lineage>
        <taxon>Eukaryota</taxon>
        <taxon>Sar</taxon>
        <taxon>Alveolata</taxon>
        <taxon>Ciliophora</taxon>
        <taxon>Intramacronucleata</taxon>
        <taxon>Spirotrichea</taxon>
        <taxon>Stichotrichia</taxon>
        <taxon>Sporadotrichida</taxon>
        <taxon>Halteriidae</taxon>
        <taxon>Halteria</taxon>
    </lineage>
</organism>
<keyword evidence="2" id="KW-1185">Reference proteome</keyword>
<proteinExistence type="predicted"/>
<accession>A0A8J8P1W7</accession>
<protein>
    <submittedName>
        <fullName evidence="1">Uncharacterized protein</fullName>
    </submittedName>
</protein>
<name>A0A8J8P1W7_HALGN</name>